<proteinExistence type="predicted"/>
<gene>
    <name evidence="1" type="ORF">PHAVU_005G033700g</name>
</gene>
<accession>V7BSS3</accession>
<organism evidence="1 2">
    <name type="scientific">Phaseolus vulgaris</name>
    <name type="common">Kidney bean</name>
    <name type="synonym">French bean</name>
    <dbReference type="NCBI Taxonomy" id="3885"/>
    <lineage>
        <taxon>Eukaryota</taxon>
        <taxon>Viridiplantae</taxon>
        <taxon>Streptophyta</taxon>
        <taxon>Embryophyta</taxon>
        <taxon>Tracheophyta</taxon>
        <taxon>Spermatophyta</taxon>
        <taxon>Magnoliopsida</taxon>
        <taxon>eudicotyledons</taxon>
        <taxon>Gunneridae</taxon>
        <taxon>Pentapetalae</taxon>
        <taxon>rosids</taxon>
        <taxon>fabids</taxon>
        <taxon>Fabales</taxon>
        <taxon>Fabaceae</taxon>
        <taxon>Papilionoideae</taxon>
        <taxon>50 kb inversion clade</taxon>
        <taxon>NPAAA clade</taxon>
        <taxon>indigoferoid/millettioid clade</taxon>
        <taxon>Phaseoleae</taxon>
        <taxon>Phaseolus</taxon>
    </lineage>
</organism>
<dbReference type="Proteomes" id="UP000000226">
    <property type="component" value="Chromosome 5"/>
</dbReference>
<keyword evidence="2" id="KW-1185">Reference proteome</keyword>
<evidence type="ECO:0000313" key="2">
    <source>
        <dbReference type="Proteomes" id="UP000000226"/>
    </source>
</evidence>
<name>V7BSS3_PHAVU</name>
<dbReference type="Gramene" id="ESW21014">
    <property type="protein sequence ID" value="ESW21014"/>
    <property type="gene ID" value="PHAVU_005G033700g"/>
</dbReference>
<evidence type="ECO:0000313" key="1">
    <source>
        <dbReference type="EMBL" id="ESW21014.1"/>
    </source>
</evidence>
<dbReference type="AlphaFoldDB" id="V7BSS3"/>
<dbReference type="EMBL" id="CM002292">
    <property type="protein sequence ID" value="ESW21014.1"/>
    <property type="molecule type" value="Genomic_DNA"/>
</dbReference>
<protein>
    <submittedName>
        <fullName evidence="1">Uncharacterized protein</fullName>
    </submittedName>
</protein>
<sequence length="84" mass="9868">MMKKENGMERRTWAVVETIFMKKAIRVKCLKEEVKATKDALKVHRTTWNKTRCTVMTMGGSTRGERQIELFNEQSIGNYFSKIH</sequence>
<reference evidence="2" key="1">
    <citation type="journal article" date="2014" name="Nat. Genet.">
        <title>A reference genome for common bean and genome-wide analysis of dual domestications.</title>
        <authorList>
            <person name="Schmutz J."/>
            <person name="McClean P.E."/>
            <person name="Mamidi S."/>
            <person name="Wu G.A."/>
            <person name="Cannon S.B."/>
            <person name="Grimwood J."/>
            <person name="Jenkins J."/>
            <person name="Shu S."/>
            <person name="Song Q."/>
            <person name="Chavarro C."/>
            <person name="Torres-Torres M."/>
            <person name="Geffroy V."/>
            <person name="Moghaddam S.M."/>
            <person name="Gao D."/>
            <person name="Abernathy B."/>
            <person name="Barry K."/>
            <person name="Blair M."/>
            <person name="Brick M.A."/>
            <person name="Chovatia M."/>
            <person name="Gepts P."/>
            <person name="Goodstein D.M."/>
            <person name="Gonzales M."/>
            <person name="Hellsten U."/>
            <person name="Hyten D.L."/>
            <person name="Jia G."/>
            <person name="Kelly J.D."/>
            <person name="Kudrna D."/>
            <person name="Lee R."/>
            <person name="Richard M.M."/>
            <person name="Miklas P.N."/>
            <person name="Osorno J.M."/>
            <person name="Rodrigues J."/>
            <person name="Thareau V."/>
            <person name="Urrea C.A."/>
            <person name="Wang M."/>
            <person name="Yu Y."/>
            <person name="Zhang M."/>
            <person name="Wing R.A."/>
            <person name="Cregan P.B."/>
            <person name="Rokhsar D.S."/>
            <person name="Jackson S.A."/>
        </authorList>
    </citation>
    <scope>NUCLEOTIDE SEQUENCE [LARGE SCALE GENOMIC DNA]</scope>
    <source>
        <strain evidence="2">cv. G19833</strain>
    </source>
</reference>